<dbReference type="Proteomes" id="UP000789920">
    <property type="component" value="Unassembled WGS sequence"/>
</dbReference>
<feature type="non-terminal residue" evidence="1">
    <location>
        <position position="47"/>
    </location>
</feature>
<sequence>ENNTFYANIIINQDMLQTLSENGSVFEKLHAVHDDSSSTKDTTNLNN</sequence>
<reference evidence="1" key="1">
    <citation type="submission" date="2021-06" db="EMBL/GenBank/DDBJ databases">
        <authorList>
            <person name="Kallberg Y."/>
            <person name="Tangrot J."/>
            <person name="Rosling A."/>
        </authorList>
    </citation>
    <scope>NUCLEOTIDE SEQUENCE</scope>
    <source>
        <strain evidence="1">MA461A</strain>
    </source>
</reference>
<evidence type="ECO:0000313" key="2">
    <source>
        <dbReference type="Proteomes" id="UP000789920"/>
    </source>
</evidence>
<keyword evidence="2" id="KW-1185">Reference proteome</keyword>
<dbReference type="EMBL" id="CAJVQC010148847">
    <property type="protein sequence ID" value="CAG8845911.1"/>
    <property type="molecule type" value="Genomic_DNA"/>
</dbReference>
<organism evidence="1 2">
    <name type="scientific">Racocetra persica</name>
    <dbReference type="NCBI Taxonomy" id="160502"/>
    <lineage>
        <taxon>Eukaryota</taxon>
        <taxon>Fungi</taxon>
        <taxon>Fungi incertae sedis</taxon>
        <taxon>Mucoromycota</taxon>
        <taxon>Glomeromycotina</taxon>
        <taxon>Glomeromycetes</taxon>
        <taxon>Diversisporales</taxon>
        <taxon>Gigasporaceae</taxon>
        <taxon>Racocetra</taxon>
    </lineage>
</organism>
<name>A0ACA9SQ99_9GLOM</name>
<evidence type="ECO:0000313" key="1">
    <source>
        <dbReference type="EMBL" id="CAG8845911.1"/>
    </source>
</evidence>
<feature type="non-terminal residue" evidence="1">
    <location>
        <position position="1"/>
    </location>
</feature>
<gene>
    <name evidence="1" type="ORF">RPERSI_LOCUS33878</name>
</gene>
<protein>
    <submittedName>
        <fullName evidence="1">7345_t:CDS:1</fullName>
    </submittedName>
</protein>
<accession>A0ACA9SQ99</accession>
<proteinExistence type="predicted"/>
<comment type="caution">
    <text evidence="1">The sequence shown here is derived from an EMBL/GenBank/DDBJ whole genome shotgun (WGS) entry which is preliminary data.</text>
</comment>